<dbReference type="PROSITE" id="PS51318">
    <property type="entry name" value="TAT"/>
    <property type="match status" value="1"/>
</dbReference>
<organism evidence="3 4">
    <name type="scientific">Spirosoma radiotolerans</name>
    <dbReference type="NCBI Taxonomy" id="1379870"/>
    <lineage>
        <taxon>Bacteria</taxon>
        <taxon>Pseudomonadati</taxon>
        <taxon>Bacteroidota</taxon>
        <taxon>Cytophagia</taxon>
        <taxon>Cytophagales</taxon>
        <taxon>Cytophagaceae</taxon>
        <taxon>Spirosoma</taxon>
    </lineage>
</organism>
<dbReference type="InterPro" id="IPR000674">
    <property type="entry name" value="Ald_Oxase/Xan_DH_a/b"/>
</dbReference>
<keyword evidence="1" id="KW-0812">Transmembrane</keyword>
<dbReference type="SUPFAM" id="SSF56003">
    <property type="entry name" value="Molybdenum cofactor-binding domain"/>
    <property type="match status" value="2"/>
</dbReference>
<dbReference type="PANTHER" id="PTHR47495:SF2">
    <property type="entry name" value="ALDEHYDE DEHYDROGENASE"/>
    <property type="match status" value="1"/>
</dbReference>
<dbReference type="InterPro" id="IPR046867">
    <property type="entry name" value="AldOxase/xan_DH_MoCoBD2"/>
</dbReference>
<accession>A0A0E4A104</accession>
<dbReference type="PANTHER" id="PTHR47495">
    <property type="entry name" value="ALDEHYDE DEHYDROGENASE"/>
    <property type="match status" value="1"/>
</dbReference>
<dbReference type="InterPro" id="IPR052516">
    <property type="entry name" value="N-heterocyclic_Hydroxylase"/>
</dbReference>
<keyword evidence="1" id="KW-0472">Membrane</keyword>
<name>A0A0E4A104_9BACT</name>
<dbReference type="Gene3D" id="3.30.365.10">
    <property type="entry name" value="Aldehyde oxidase/xanthine dehydrogenase, molybdopterin binding domain"/>
    <property type="match status" value="4"/>
</dbReference>
<dbReference type="EMBL" id="CP010429">
    <property type="protein sequence ID" value="AKD58177.1"/>
    <property type="molecule type" value="Genomic_DNA"/>
</dbReference>
<dbReference type="KEGG" id="srd:SD10_28035"/>
<dbReference type="InterPro" id="IPR012368">
    <property type="entry name" value="OxRdtase_Mopterin-bd_su_IorB"/>
</dbReference>
<dbReference type="RefSeq" id="WP_046578712.1">
    <property type="nucleotide sequence ID" value="NZ_CP010429.1"/>
</dbReference>
<evidence type="ECO:0000313" key="3">
    <source>
        <dbReference type="EMBL" id="AKD58177.1"/>
    </source>
</evidence>
<dbReference type="Proteomes" id="UP000033054">
    <property type="component" value="Chromosome"/>
</dbReference>
<dbReference type="Gene3D" id="3.90.1170.50">
    <property type="entry name" value="Aldehyde oxidase/xanthine dehydrogenase, a/b hammerhead"/>
    <property type="match status" value="1"/>
</dbReference>
<dbReference type="STRING" id="1379870.SD10_28035"/>
<evidence type="ECO:0000256" key="1">
    <source>
        <dbReference type="SAM" id="Phobius"/>
    </source>
</evidence>
<feature type="domain" description="Aldehyde oxidase/xanthine dehydrogenase a/b hammerhead" evidence="2">
    <location>
        <begin position="209"/>
        <end position="287"/>
    </location>
</feature>
<gene>
    <name evidence="3" type="ORF">SD10_28035</name>
</gene>
<keyword evidence="1" id="KW-1133">Transmembrane helix</keyword>
<dbReference type="SMART" id="SM01008">
    <property type="entry name" value="Ald_Xan_dh_C"/>
    <property type="match status" value="1"/>
</dbReference>
<dbReference type="OrthoDB" id="9767994at2"/>
<evidence type="ECO:0000259" key="2">
    <source>
        <dbReference type="SMART" id="SM01008"/>
    </source>
</evidence>
<dbReference type="Pfam" id="PF02738">
    <property type="entry name" value="MoCoBD_1"/>
    <property type="match status" value="1"/>
</dbReference>
<dbReference type="HOGENOM" id="CLU_013917_0_0_10"/>
<dbReference type="GO" id="GO:0016491">
    <property type="term" value="F:oxidoreductase activity"/>
    <property type="evidence" value="ECO:0007669"/>
    <property type="project" value="InterPro"/>
</dbReference>
<keyword evidence="4" id="KW-1185">Reference proteome</keyword>
<protein>
    <submittedName>
        <fullName evidence="3">Twin-arginine translocation pathway signal protein</fullName>
    </submittedName>
</protein>
<dbReference type="PIRSF" id="PIRSF036389">
    <property type="entry name" value="IOR_B"/>
    <property type="match status" value="1"/>
</dbReference>
<dbReference type="Pfam" id="PF20256">
    <property type="entry name" value="MoCoBD_2"/>
    <property type="match status" value="2"/>
</dbReference>
<dbReference type="PATRIC" id="fig|1379870.5.peg.6041"/>
<evidence type="ECO:0000313" key="4">
    <source>
        <dbReference type="Proteomes" id="UP000033054"/>
    </source>
</evidence>
<reference evidence="3 4" key="1">
    <citation type="journal article" date="2014" name="Curr. Microbiol.">
        <title>Spirosoma radiotolerans sp. nov., a gamma-radiation-resistant bacterium isolated from gamma ray-irradiated soil.</title>
        <authorList>
            <person name="Lee J.J."/>
            <person name="Srinivasan S."/>
            <person name="Lim S."/>
            <person name="Joe M."/>
            <person name="Im S."/>
            <person name="Bae S.I."/>
            <person name="Park K.R."/>
            <person name="Han J.H."/>
            <person name="Park S.H."/>
            <person name="Joo B.M."/>
            <person name="Park S.J."/>
            <person name="Kim M.K."/>
        </authorList>
    </citation>
    <scope>NUCLEOTIDE SEQUENCE [LARGE SCALE GENOMIC DNA]</scope>
    <source>
        <strain evidence="3 4">DG5A</strain>
    </source>
</reference>
<dbReference type="InterPro" id="IPR006311">
    <property type="entry name" value="TAT_signal"/>
</dbReference>
<dbReference type="InterPro" id="IPR037165">
    <property type="entry name" value="AldOxase/xan_DH_Mopterin-bd_sf"/>
</dbReference>
<feature type="transmembrane region" description="Helical" evidence="1">
    <location>
        <begin position="12"/>
        <end position="33"/>
    </location>
</feature>
<dbReference type="AlphaFoldDB" id="A0A0E4A104"/>
<proteinExistence type="predicted"/>
<sequence>MYNNGQLNRRDFLKIGTLATGGLLIAFGVPVGANPLLTELPAARAVLLNAFLRIDTDNSIHIILSKVEMGQGIWTTLPMLIAEELDCDWKHIQVAHSPSGIASDFLENVVYRSTGGSETTTQEFDRYRMAGATARTMLVSAAARKLGVQPNECRTENSYVIAGDHRISYGAVASEAASSPTPIVTLREPKDWKYIGKPQHRLDTPAKIDGRATYGIDIQFPGLLTAVVAHSPVFGGTVKSFDATQARAFPGVREVVQIPTGVAVLADNFWAAKQGRDALKIDWNPRADPMINSSSQRETYNELARTEGQIIQRKGDVSTALSRATKTIDASFYFPYLAHAPMEPLNCTVRIQAGTCEVWAGTQSHLLHQAEIAAFLGMKPEQVIVHQPFMGGSFGRRGSFSDDWIMEAVHVAKASKKPIKLIWSREDDIKGGYYRPVYVHRVQIGVGADGFPMAWQHRIVGQSLFSNTPLAGLIVQKGIDYSSVTTGGPYADTIPDQSFALHTTTASVPVLPWRSVGSTHTVFVMETLIDELAALAETDSVDYRRSLLTNHPRHLAVLNLATEKAHWASPLPKGRFRGVAVCEAMGSYVAQVVEVSVMNQSVRIHRVVCAIDCGLAVNPDGVRAQMEGGIVFGLTAALYGEITLENGHVQQSNFHDYRMLRMDEMPTIEVYIVPSNGKMGGAGEPGVAPIAPALANALFAATGKRIRQLPISLDNSGKP</sequence>
<dbReference type="InterPro" id="IPR008274">
    <property type="entry name" value="AldOxase/xan_DH_MoCoBD1"/>
</dbReference>